<feature type="compositionally biased region" description="Basic and acidic residues" evidence="1">
    <location>
        <begin position="191"/>
        <end position="214"/>
    </location>
</feature>
<feature type="compositionally biased region" description="Basic and acidic residues" evidence="1">
    <location>
        <begin position="253"/>
        <end position="263"/>
    </location>
</feature>
<feature type="region of interest" description="Disordered" evidence="1">
    <location>
        <begin position="191"/>
        <end position="263"/>
    </location>
</feature>
<proteinExistence type="predicted"/>
<evidence type="ECO:0000313" key="2">
    <source>
        <dbReference type="EMBL" id="RLT81394.1"/>
    </source>
</evidence>
<name>A0A3L7Z0K9_9BACE</name>
<protein>
    <submittedName>
        <fullName evidence="2">Uncharacterized protein</fullName>
    </submittedName>
</protein>
<evidence type="ECO:0000313" key="3">
    <source>
        <dbReference type="Proteomes" id="UP000267159"/>
    </source>
</evidence>
<gene>
    <name evidence="2" type="ORF">D7Y07_02930</name>
</gene>
<dbReference type="Proteomes" id="UP000267159">
    <property type="component" value="Unassembled WGS sequence"/>
</dbReference>
<organism evidence="2 3">
    <name type="scientific">Bacteroides acidifaciens</name>
    <dbReference type="NCBI Taxonomy" id="85831"/>
    <lineage>
        <taxon>Bacteria</taxon>
        <taxon>Pseudomonadati</taxon>
        <taxon>Bacteroidota</taxon>
        <taxon>Bacteroidia</taxon>
        <taxon>Bacteroidales</taxon>
        <taxon>Bacteroidaceae</taxon>
        <taxon>Bacteroides</taxon>
    </lineage>
</organism>
<dbReference type="RefSeq" id="WP_032945463.1">
    <property type="nucleotide sequence ID" value="NZ_CANABO010000003.1"/>
</dbReference>
<evidence type="ECO:0000256" key="1">
    <source>
        <dbReference type="SAM" id="MobiDB-lite"/>
    </source>
</evidence>
<dbReference type="EMBL" id="RAZM01000005">
    <property type="protein sequence ID" value="RLT81394.1"/>
    <property type="molecule type" value="Genomic_DNA"/>
</dbReference>
<accession>A0A3L7Z0K9</accession>
<dbReference type="AlphaFoldDB" id="A0A3L7Z0K9"/>
<reference evidence="2 3" key="1">
    <citation type="submission" date="2018-09" db="EMBL/GenBank/DDBJ databases">
        <title>Murine metabolic-syndrome-specific gut microbial biobank.</title>
        <authorList>
            <person name="Liu C."/>
        </authorList>
    </citation>
    <scope>NUCLEOTIDE SEQUENCE [LARGE SCALE GENOMIC DNA]</scope>
    <source>
        <strain evidence="2 3">0.1X-D8-26</strain>
    </source>
</reference>
<comment type="caution">
    <text evidence="2">The sequence shown here is derived from an EMBL/GenBank/DDBJ whole genome shotgun (WGS) entry which is preliminary data.</text>
</comment>
<sequence length="263" mass="29459">MPNNTEVKSNRERYTERLKAKYPDREFADDEALFGQINDDYDGYDKELSGYKEREKALSDLFASNPQSAAFLTDWRKGEDPIIGMVRKFGDDFKAALEDPEKQEALAAANKEFAERIAQEKEYEGEYQKNLDETLTTLETMQQEEGLPDEDIDSAMDFLVGIVRDGIMGKFTRESIEMAIKAIRHDSDVEAAGHEGEVKGRNSKIEEKLRKAGKNDGTADLAGKNGGGSGGSRQMPDLGAIGRYDGTQNIWERGGEKRKAINR</sequence>